<dbReference type="GO" id="GO:0016020">
    <property type="term" value="C:membrane"/>
    <property type="evidence" value="ECO:0007669"/>
    <property type="project" value="UniProtKB-SubCell"/>
</dbReference>
<comment type="subcellular location">
    <subcellularLocation>
        <location evidence="2">Membrane</location>
    </subcellularLocation>
</comment>
<evidence type="ECO:0000256" key="8">
    <source>
        <dbReference type="ARBA" id="ARBA00022989"/>
    </source>
</evidence>
<dbReference type="InterPro" id="IPR036396">
    <property type="entry name" value="Cyt_P450_sf"/>
</dbReference>
<evidence type="ECO:0000256" key="11">
    <source>
        <dbReference type="ARBA" id="ARBA00023033"/>
    </source>
</evidence>
<comment type="pathway">
    <text evidence="3">Mycotoxin biosynthesis.</text>
</comment>
<sequence length="557" mass="62616">MDLLRSNFSSVTTAPFIMDFFEMQAVPLPSLNTSAVNAASSIFGFLSLFLFYKALVAKRLPSSSQTVQKWIRPFTKRYKAWSYLFWGPEIIQKSFDEAEGKPFELLAPDNRYVFVSDPGQIKEIDSAPDTVLSLQAASKQPLYTMHGFNWFDRRGTEGVGFIRALRTLLTNNLPKILPDLTCIIRTRFQELHAGHAVVNGKKHSDVYHTTVKLVVLSNAVSFFGKDLAKDEQFMTSALAYIEETLICAEIVRLLPKFMTPVVGGIIARTLKSHAVIFNRLLPIAQERCIERDAAKLGQKVPQHPDCIQWIMETSPKNAPWTPQRVVHELMAIWFGSVHAVSTTITFAIHDLCLHPEYVAPLRKECEAQYADFEQAGTGLPLLDSFIKESARLTPVESQSTRRSALKPFSLKDGTHVDVGDWFCTPVRAIMTNPVDFPEPTTFSGFRFADPELVKSLEDDDAFTIMQKKPTKLTDVDMTYHVWGTGRMACPGRFYASAVMKVILGQVILNYDCELVDPTAKRMFTWRSTILPKPSAKVIFTPVELTKSGNEISELVSL</sequence>
<proteinExistence type="inferred from homology"/>
<evidence type="ECO:0000256" key="6">
    <source>
        <dbReference type="ARBA" id="ARBA00022692"/>
    </source>
</evidence>
<evidence type="ECO:0000256" key="10">
    <source>
        <dbReference type="ARBA" id="ARBA00023004"/>
    </source>
</evidence>
<keyword evidence="9" id="KW-0560">Oxidoreductase</keyword>
<keyword evidence="15" id="KW-1185">Reference proteome</keyword>
<dbReference type="GO" id="GO:0005506">
    <property type="term" value="F:iron ion binding"/>
    <property type="evidence" value="ECO:0007669"/>
    <property type="project" value="InterPro"/>
</dbReference>
<organism evidence="14 15">
    <name type="scientific">Pyrenophora seminiperda CCB06</name>
    <dbReference type="NCBI Taxonomy" id="1302712"/>
    <lineage>
        <taxon>Eukaryota</taxon>
        <taxon>Fungi</taxon>
        <taxon>Dikarya</taxon>
        <taxon>Ascomycota</taxon>
        <taxon>Pezizomycotina</taxon>
        <taxon>Dothideomycetes</taxon>
        <taxon>Pleosporomycetidae</taxon>
        <taxon>Pleosporales</taxon>
        <taxon>Pleosporineae</taxon>
        <taxon>Pleosporaceae</taxon>
        <taxon>Pyrenophora</taxon>
    </lineage>
</organism>
<protein>
    <submittedName>
        <fullName evidence="14">Cytochrome p450</fullName>
    </submittedName>
</protein>
<evidence type="ECO:0000256" key="9">
    <source>
        <dbReference type="ARBA" id="ARBA00023002"/>
    </source>
</evidence>
<dbReference type="Gene3D" id="1.10.630.10">
    <property type="entry name" value="Cytochrome P450"/>
    <property type="match status" value="1"/>
</dbReference>
<keyword evidence="12" id="KW-0472">Membrane</keyword>
<dbReference type="SUPFAM" id="SSF48264">
    <property type="entry name" value="Cytochrome P450"/>
    <property type="match status" value="1"/>
</dbReference>
<dbReference type="CDD" id="cd11041">
    <property type="entry name" value="CYP503A1-like"/>
    <property type="match status" value="1"/>
</dbReference>
<keyword evidence="8" id="KW-1133">Transmembrane helix</keyword>
<dbReference type="GO" id="GO:0004497">
    <property type="term" value="F:monooxygenase activity"/>
    <property type="evidence" value="ECO:0007669"/>
    <property type="project" value="UniProtKB-KW"/>
</dbReference>
<accession>A0A3M7MHX9</accession>
<evidence type="ECO:0000313" key="14">
    <source>
        <dbReference type="EMBL" id="RMZ74131.1"/>
    </source>
</evidence>
<evidence type="ECO:0000313" key="15">
    <source>
        <dbReference type="Proteomes" id="UP000265663"/>
    </source>
</evidence>
<reference evidence="14 15" key="1">
    <citation type="journal article" date="2014" name="PLoS ONE">
        <title>De novo Genome Assembly of the Fungal Plant Pathogen Pyrenophora semeniperda.</title>
        <authorList>
            <person name="Soliai M.M."/>
            <person name="Meyer S.E."/>
            <person name="Udall J.A."/>
            <person name="Elzinga D.E."/>
            <person name="Hermansen R.A."/>
            <person name="Bodily P.M."/>
            <person name="Hart A.A."/>
            <person name="Coleman C.E."/>
        </authorList>
    </citation>
    <scope>NUCLEOTIDE SEQUENCE [LARGE SCALE GENOMIC DNA]</scope>
    <source>
        <strain evidence="14 15">CCB06</strain>
        <tissue evidence="14">Mycelium</tissue>
    </source>
</reference>
<dbReference type="PANTHER" id="PTHR46206">
    <property type="entry name" value="CYTOCHROME P450"/>
    <property type="match status" value="1"/>
</dbReference>
<evidence type="ECO:0000256" key="1">
    <source>
        <dbReference type="ARBA" id="ARBA00001971"/>
    </source>
</evidence>
<evidence type="ECO:0000256" key="4">
    <source>
        <dbReference type="ARBA" id="ARBA00010617"/>
    </source>
</evidence>
<comment type="cofactor">
    <cofactor evidence="1 13">
        <name>heme</name>
        <dbReference type="ChEBI" id="CHEBI:30413"/>
    </cofactor>
</comment>
<dbReference type="InterPro" id="IPR001128">
    <property type="entry name" value="Cyt_P450"/>
</dbReference>
<evidence type="ECO:0000256" key="13">
    <source>
        <dbReference type="PIRSR" id="PIRSR602403-1"/>
    </source>
</evidence>
<evidence type="ECO:0000256" key="7">
    <source>
        <dbReference type="ARBA" id="ARBA00022723"/>
    </source>
</evidence>
<keyword evidence="11" id="KW-0503">Monooxygenase</keyword>
<feature type="binding site" description="axial binding residue" evidence="13">
    <location>
        <position position="489"/>
    </location>
    <ligand>
        <name>heme</name>
        <dbReference type="ChEBI" id="CHEBI:30413"/>
    </ligand>
    <ligandPart>
        <name>Fe</name>
        <dbReference type="ChEBI" id="CHEBI:18248"/>
    </ligandPart>
</feature>
<evidence type="ECO:0000256" key="12">
    <source>
        <dbReference type="ARBA" id="ARBA00023136"/>
    </source>
</evidence>
<dbReference type="GO" id="GO:0020037">
    <property type="term" value="F:heme binding"/>
    <property type="evidence" value="ECO:0007669"/>
    <property type="project" value="InterPro"/>
</dbReference>
<gene>
    <name evidence="14" type="ORF">GMOD_00004984</name>
</gene>
<dbReference type="EMBL" id="KE747843">
    <property type="protein sequence ID" value="RMZ74131.1"/>
    <property type="molecule type" value="Genomic_DNA"/>
</dbReference>
<keyword evidence="7 13" id="KW-0479">Metal-binding</keyword>
<dbReference type="AlphaFoldDB" id="A0A3M7MHX9"/>
<evidence type="ECO:0000256" key="3">
    <source>
        <dbReference type="ARBA" id="ARBA00004685"/>
    </source>
</evidence>
<keyword evidence="10 13" id="KW-0408">Iron</keyword>
<dbReference type="InterPro" id="IPR002403">
    <property type="entry name" value="Cyt_P450_E_grp-IV"/>
</dbReference>
<dbReference type="OrthoDB" id="1844152at2759"/>
<dbReference type="GO" id="GO:0016705">
    <property type="term" value="F:oxidoreductase activity, acting on paired donors, with incorporation or reduction of molecular oxygen"/>
    <property type="evidence" value="ECO:0007669"/>
    <property type="project" value="InterPro"/>
</dbReference>
<dbReference type="Pfam" id="PF00067">
    <property type="entry name" value="p450"/>
    <property type="match status" value="1"/>
</dbReference>
<evidence type="ECO:0000256" key="2">
    <source>
        <dbReference type="ARBA" id="ARBA00004370"/>
    </source>
</evidence>
<evidence type="ECO:0000256" key="5">
    <source>
        <dbReference type="ARBA" id="ARBA00022617"/>
    </source>
</evidence>
<keyword evidence="6" id="KW-0812">Transmembrane</keyword>
<dbReference type="PRINTS" id="PR00465">
    <property type="entry name" value="EP450IV"/>
</dbReference>
<comment type="similarity">
    <text evidence="4">Belongs to the cytochrome P450 family.</text>
</comment>
<dbReference type="PANTHER" id="PTHR46206:SF5">
    <property type="entry name" value="P450, PUTATIVE (EUROFUNG)-RELATED"/>
    <property type="match status" value="1"/>
</dbReference>
<dbReference type="Proteomes" id="UP000265663">
    <property type="component" value="Unassembled WGS sequence"/>
</dbReference>
<keyword evidence="5 13" id="KW-0349">Heme</keyword>
<name>A0A3M7MHX9_9PLEO</name>